<feature type="domain" description="DUF7053" evidence="2">
    <location>
        <begin position="3"/>
        <end position="171"/>
    </location>
</feature>
<reference evidence="3" key="1">
    <citation type="journal article" date="2020" name="Stud. Mycol.">
        <title>101 Dothideomycetes genomes: a test case for predicting lifestyles and emergence of pathogens.</title>
        <authorList>
            <person name="Haridas S."/>
            <person name="Albert R."/>
            <person name="Binder M."/>
            <person name="Bloem J."/>
            <person name="Labutti K."/>
            <person name="Salamov A."/>
            <person name="Andreopoulos B."/>
            <person name="Baker S."/>
            <person name="Barry K."/>
            <person name="Bills G."/>
            <person name="Bluhm B."/>
            <person name="Cannon C."/>
            <person name="Castanera R."/>
            <person name="Culley D."/>
            <person name="Daum C."/>
            <person name="Ezra D."/>
            <person name="Gonzalez J."/>
            <person name="Henrissat B."/>
            <person name="Kuo A."/>
            <person name="Liang C."/>
            <person name="Lipzen A."/>
            <person name="Lutzoni F."/>
            <person name="Magnuson J."/>
            <person name="Mondo S."/>
            <person name="Nolan M."/>
            <person name="Ohm R."/>
            <person name="Pangilinan J."/>
            <person name="Park H.-J."/>
            <person name="Ramirez L."/>
            <person name="Alfaro M."/>
            <person name="Sun H."/>
            <person name="Tritt A."/>
            <person name="Yoshinaga Y."/>
            <person name="Zwiers L.-H."/>
            <person name="Turgeon B."/>
            <person name="Goodwin S."/>
            <person name="Spatafora J."/>
            <person name="Crous P."/>
            <person name="Grigoriev I."/>
        </authorList>
    </citation>
    <scope>NUCLEOTIDE SEQUENCE</scope>
    <source>
        <strain evidence="3">CBS 119687</strain>
    </source>
</reference>
<organism evidence="3 4">
    <name type="scientific">Dothidotthia symphoricarpi CBS 119687</name>
    <dbReference type="NCBI Taxonomy" id="1392245"/>
    <lineage>
        <taxon>Eukaryota</taxon>
        <taxon>Fungi</taxon>
        <taxon>Dikarya</taxon>
        <taxon>Ascomycota</taxon>
        <taxon>Pezizomycotina</taxon>
        <taxon>Dothideomycetes</taxon>
        <taxon>Pleosporomycetidae</taxon>
        <taxon>Pleosporales</taxon>
        <taxon>Dothidotthiaceae</taxon>
        <taxon>Dothidotthia</taxon>
    </lineage>
</organism>
<evidence type="ECO:0000256" key="1">
    <source>
        <dbReference type="SAM" id="MobiDB-lite"/>
    </source>
</evidence>
<feature type="compositionally biased region" description="Low complexity" evidence="1">
    <location>
        <begin position="255"/>
        <end position="269"/>
    </location>
</feature>
<dbReference type="AlphaFoldDB" id="A0A6A6AE10"/>
<evidence type="ECO:0000259" key="2">
    <source>
        <dbReference type="Pfam" id="PF23155"/>
    </source>
</evidence>
<proteinExistence type="predicted"/>
<dbReference type="InterPro" id="IPR055481">
    <property type="entry name" value="DUF7053"/>
</dbReference>
<dbReference type="Proteomes" id="UP000799771">
    <property type="component" value="Unassembled WGS sequence"/>
</dbReference>
<feature type="region of interest" description="Disordered" evidence="1">
    <location>
        <begin position="255"/>
        <end position="334"/>
    </location>
</feature>
<evidence type="ECO:0000313" key="3">
    <source>
        <dbReference type="EMBL" id="KAF2129137.1"/>
    </source>
</evidence>
<evidence type="ECO:0000313" key="4">
    <source>
        <dbReference type="Proteomes" id="UP000799771"/>
    </source>
</evidence>
<keyword evidence="4" id="KW-1185">Reference proteome</keyword>
<dbReference type="OrthoDB" id="3246050at2759"/>
<dbReference type="PANTHER" id="PTHR38117">
    <property type="entry name" value="NACHT AND WD40 DOMAIN PROTEIN"/>
    <property type="match status" value="1"/>
</dbReference>
<dbReference type="GeneID" id="54410086"/>
<dbReference type="RefSeq" id="XP_033523526.1">
    <property type="nucleotide sequence ID" value="XM_033669654.1"/>
</dbReference>
<protein>
    <recommendedName>
        <fullName evidence="2">DUF7053 domain-containing protein</fullName>
    </recommendedName>
</protein>
<accession>A0A6A6AE10</accession>
<feature type="region of interest" description="Disordered" evidence="1">
    <location>
        <begin position="456"/>
        <end position="511"/>
    </location>
</feature>
<dbReference type="Pfam" id="PF23155">
    <property type="entry name" value="DUF7053"/>
    <property type="match status" value="1"/>
</dbReference>
<dbReference type="PANTHER" id="PTHR38117:SF2">
    <property type="entry name" value="NACHT AND WD40 DOMAIN PROTEIN"/>
    <property type="match status" value="1"/>
</dbReference>
<sequence>MPRTAVFTTITPLPVGITRKSVLDMYHDHLAMIDLNPLVVERFKCKPPNYAPTDEYYSSWYTIKDKVSYLPGRLAQSSVSYHACFQDLQDGLQTHVYAPLGLRIRAKWSVGGSLPGESKCTPERDPRAPRNGLYIREDVKMTCSSLLLGFVRKTFQDSHGKLVEKLVERAHIVESNFANRRLQALRNIDPRDRMGHGNIFIAPPPDYQEEFGSCSTPHSRSQSAGHVLFQSQYTPQYTPHARCQSETHIFTPSLSYSSSISDQSTLDSPPQQHDRPSSSASTSDERSLISPTTKPEAEMFLLPASTYNSKPQQEYEDDRSISPSYGIQQDKKPDRMISLYPQTPHNQEEERGVSLYSSRSSYSVEEHPTTFNFAFDQMSVAMSTSGQSLLAEIDAAIDDVSYQTLPATRYDTTGSMTTVEGLLPATTYNDILPTTTYEPTLPATTHDFILPATTYGLTPSTTQKEPDTILLPASTYNPKQQSSKRKDSVIPNDLYADSPPVPPKDEKYRKS</sequence>
<dbReference type="EMBL" id="ML977507">
    <property type="protein sequence ID" value="KAF2129137.1"/>
    <property type="molecule type" value="Genomic_DNA"/>
</dbReference>
<gene>
    <name evidence="3" type="ORF">P153DRAFT_376411</name>
</gene>
<name>A0A6A6AE10_9PLEO</name>